<dbReference type="EMBL" id="SLTX01000001">
    <property type="protein sequence ID" value="TDB09049.1"/>
    <property type="molecule type" value="Genomic_DNA"/>
</dbReference>
<reference evidence="13" key="4">
    <citation type="submission" date="2021-06" db="EMBL/GenBank/DDBJ databases">
        <title>Collection of gut derived symbiotic bacterial strains cultured from healthy donors.</title>
        <authorList>
            <person name="Lin H."/>
            <person name="Littmann E."/>
            <person name="Pamer E.G."/>
        </authorList>
    </citation>
    <scope>NUCLEOTIDE SEQUENCE</scope>
    <source>
        <strain evidence="13">MSK.5.10</strain>
    </source>
</reference>
<dbReference type="eggNOG" id="COG0457">
    <property type="taxonomic scope" value="Bacteria"/>
</dbReference>
<reference evidence="15 23" key="3">
    <citation type="submission" date="2019-11" db="EMBL/GenBank/DDBJ databases">
        <title>Complete genome sequence of Bacteroides dorei DSM 17855.</title>
        <authorList>
            <person name="Russell J.T."/>
        </authorList>
    </citation>
    <scope>NUCLEOTIDE SEQUENCE [LARGE SCALE GENOMIC DNA]</scope>
    <source>
        <strain evidence="15 23">DSM 17855</strain>
    </source>
</reference>
<dbReference type="InterPro" id="IPR011990">
    <property type="entry name" value="TPR-like_helical_dom_sf"/>
</dbReference>
<feature type="domain" description="RagB/SusD" evidence="6">
    <location>
        <begin position="256"/>
        <end position="454"/>
    </location>
</feature>
<keyword evidence="4" id="KW-0472">Membrane</keyword>
<comment type="similarity">
    <text evidence="2">Belongs to the SusD family.</text>
</comment>
<evidence type="ECO:0000313" key="16">
    <source>
        <dbReference type="EMBL" id="TDB09049.1"/>
    </source>
</evidence>
<keyword evidence="5" id="KW-0998">Cell outer membrane</keyword>
<dbReference type="Pfam" id="PF14322">
    <property type="entry name" value="SusD-like_3"/>
    <property type="match status" value="1"/>
</dbReference>
<dbReference type="EMBL" id="VVZV01000030">
    <property type="protein sequence ID" value="KAA5315266.1"/>
    <property type="molecule type" value="Genomic_DNA"/>
</dbReference>
<dbReference type="Proteomes" id="UP000777173">
    <property type="component" value="Unassembled WGS sequence"/>
</dbReference>
<evidence type="ECO:0000256" key="2">
    <source>
        <dbReference type="ARBA" id="ARBA00006275"/>
    </source>
</evidence>
<dbReference type="Proteomes" id="UP000500949">
    <property type="component" value="Chromosome"/>
</dbReference>
<dbReference type="EMBL" id="CP046176">
    <property type="protein sequence ID" value="QJR78120.1"/>
    <property type="molecule type" value="Genomic_DNA"/>
</dbReference>
<dbReference type="GO" id="GO:0009279">
    <property type="term" value="C:cell outer membrane"/>
    <property type="evidence" value="ECO:0007669"/>
    <property type="project" value="UniProtKB-SubCell"/>
</dbReference>
<evidence type="ECO:0000313" key="8">
    <source>
        <dbReference type="EMBL" id="GKH79463.1"/>
    </source>
</evidence>
<dbReference type="InterPro" id="IPR033985">
    <property type="entry name" value="SusD-like_N"/>
</dbReference>
<reference evidence="14" key="7">
    <citation type="submission" date="2023-10" db="EMBL/GenBank/DDBJ databases">
        <title>Genome of Potential pathogenic bacteria in Crohn's disease.</title>
        <authorList>
            <person name="Rodriguez-Palacios A."/>
        </authorList>
    </citation>
    <scope>NUCLEOTIDE SEQUENCE</scope>
    <source>
        <strain evidence="14">CavFT-hAR62</strain>
    </source>
</reference>
<dbReference type="Proteomes" id="UP000441162">
    <property type="component" value="Unassembled WGS sequence"/>
</dbReference>
<evidence type="ECO:0000256" key="5">
    <source>
        <dbReference type="ARBA" id="ARBA00023237"/>
    </source>
</evidence>
<dbReference type="Pfam" id="PF07980">
    <property type="entry name" value="SusD_RagB"/>
    <property type="match status" value="1"/>
</dbReference>
<sequence>MRSIKNITLGLATVGVMFLSGCAGDYLDTIPSTSVSETTINTSLDNLYIALNGIHKEMVSQESGYQCLGGEPGFMMSRDAEADDMNWQTNTWMKAAYLGWQCNMNETNGYNYKFWQIYYQWILNANKILAGLEEVEITSQELFDQIKGEALCIRAWAHFNLVQLYAKRYEAGKDNTQDGIPYREKAVAEEQARNSVEDVYAKINNDLDEACILLSGIKVNDVNHYSEMVAWGLKARVALTMQDYNNAAVYAGKSISLAEAGGHQLMTGSQLNCGFANITTDTKEAMYAAMTPDDKTVYFYSYYAYMSWNFNSSAIRQGVKCINVDAYETMSETDLRRAWWDPTGEASVPSSSYAKNAYQNRKFTARSTADAVGDVAFMRLAEMYLTQAEALARAGKDSEAQTVFTKFQITRDPSYVSKGNTGDALAEEIMNSRRVELWGEGFRFYDLKRLHLSIKRGSNFDIAFCTFLEKDKDAQGWVWEIPKIETDFNSLCTKNY</sequence>
<dbReference type="Proteomes" id="UP001181086">
    <property type="component" value="Unassembled WGS sequence"/>
</dbReference>
<reference evidence="17" key="6">
    <citation type="journal article" date="2023" name="Nat. Commun.">
        <title>Identification of a novel Human Milk Oligosaccharides utilization cluster in the infant gut commensal Bacteroides dorei.</title>
        <authorList>
            <person name="Kijner S."/>
            <person name="Ennis D."/>
            <person name="Shmorak S."/>
            <person name="Florentin A."/>
            <person name="Yassour M."/>
        </authorList>
    </citation>
    <scope>NUCLEOTIDE SEQUENCE</scope>
    <source>
        <strain evidence="17">2</strain>
    </source>
</reference>
<comment type="subcellular location">
    <subcellularLocation>
        <location evidence="1">Cell outer membrane</location>
    </subcellularLocation>
</comment>
<dbReference type="KEGG" id="bdh:GV66_01745"/>
<dbReference type="PROSITE" id="PS51257">
    <property type="entry name" value="PROKAR_LIPOPROTEIN"/>
    <property type="match status" value="1"/>
</dbReference>
<dbReference type="EMBL" id="VVYY01000014">
    <property type="protein sequence ID" value="KAA5395931.1"/>
    <property type="molecule type" value="Genomic_DNA"/>
</dbReference>
<evidence type="ECO:0000313" key="17">
    <source>
        <dbReference type="EMBL" id="WHX09657.1"/>
    </source>
</evidence>
<dbReference type="EMBL" id="JAWDEV010000012">
    <property type="protein sequence ID" value="MDU0271920.1"/>
    <property type="molecule type" value="Genomic_DNA"/>
</dbReference>
<dbReference type="Proteomes" id="UP000347681">
    <property type="component" value="Unassembled WGS sequence"/>
</dbReference>
<dbReference type="EMBL" id="VVZB01000007">
    <property type="protein sequence ID" value="KAA5381899.1"/>
    <property type="molecule type" value="Genomic_DNA"/>
</dbReference>
<dbReference type="EMBL" id="JAHOAX010000018">
    <property type="protein sequence ID" value="MBV3124811.1"/>
    <property type="molecule type" value="Genomic_DNA"/>
</dbReference>
<evidence type="ECO:0000259" key="7">
    <source>
        <dbReference type="Pfam" id="PF14322"/>
    </source>
</evidence>
<dbReference type="Proteomes" id="UP001055104">
    <property type="component" value="Unassembled WGS sequence"/>
</dbReference>
<reference evidence="8" key="5">
    <citation type="submission" date="2022-01" db="EMBL/GenBank/DDBJ databases">
        <title>Novel bile acid biosynthetic pathways are enriched in the microbiome of centenarians.</title>
        <authorList>
            <person name="Sato Y."/>
            <person name="Atarashi K."/>
            <person name="Plichta R.D."/>
            <person name="Arai Y."/>
            <person name="Sasajima S."/>
            <person name="Kearney M.S."/>
            <person name="Suda W."/>
            <person name="Takeshita K."/>
            <person name="Sasaki T."/>
            <person name="Okamoto S."/>
            <person name="Skelly N.A."/>
            <person name="Okamura Y."/>
            <person name="Vlamakis H."/>
            <person name="Li Y."/>
            <person name="Tanoue T."/>
            <person name="Takei H."/>
            <person name="Nittono H."/>
            <person name="Narushima S."/>
            <person name="Irie J."/>
            <person name="Itoh H."/>
            <person name="Moriya K."/>
            <person name="Sugiura Y."/>
            <person name="Suematsu M."/>
            <person name="Moritoki N."/>
            <person name="Shibata S."/>
            <person name="Littman R.D."/>
            <person name="Fischbach A.M."/>
            <person name="Uwamino Y."/>
            <person name="Inoue T."/>
            <person name="Honda A."/>
            <person name="Hattori M."/>
            <person name="Murai T."/>
            <person name="Xavier J.R."/>
            <person name="Hirose N."/>
            <person name="Honda K."/>
        </authorList>
    </citation>
    <scope>NUCLEOTIDE SEQUENCE</scope>
    <source>
        <strain evidence="8">CE91-St7</strain>
    </source>
</reference>
<evidence type="ECO:0000256" key="1">
    <source>
        <dbReference type="ARBA" id="ARBA00004442"/>
    </source>
</evidence>
<evidence type="ECO:0000313" key="20">
    <source>
        <dbReference type="Proteomes" id="UP000441162"/>
    </source>
</evidence>
<dbReference type="EMBL" id="VVZA01000013">
    <property type="protein sequence ID" value="KAA5403622.1"/>
    <property type="molecule type" value="Genomic_DNA"/>
</dbReference>
<evidence type="ECO:0000313" key="15">
    <source>
        <dbReference type="EMBL" id="QJR78120.1"/>
    </source>
</evidence>
<proteinExistence type="inferred from homology"/>
<dbReference type="RefSeq" id="WP_007831093.1">
    <property type="nucleotide sequence ID" value="NZ_BAABYF010000001.1"/>
</dbReference>
<evidence type="ECO:0000313" key="10">
    <source>
        <dbReference type="EMBL" id="KAA5381899.1"/>
    </source>
</evidence>
<evidence type="ECO:0000256" key="4">
    <source>
        <dbReference type="ARBA" id="ARBA00023136"/>
    </source>
</evidence>
<evidence type="ECO:0000256" key="3">
    <source>
        <dbReference type="ARBA" id="ARBA00022729"/>
    </source>
</evidence>
<evidence type="ECO:0000313" key="14">
    <source>
        <dbReference type="EMBL" id="MDU0271920.1"/>
    </source>
</evidence>
<name>A0A076J024_9BACT</name>
<evidence type="ECO:0000313" key="11">
    <source>
        <dbReference type="EMBL" id="KAA5395931.1"/>
    </source>
</evidence>
<evidence type="ECO:0000313" key="12">
    <source>
        <dbReference type="EMBL" id="KAA5403622.1"/>
    </source>
</evidence>
<dbReference type="SUPFAM" id="SSF48452">
    <property type="entry name" value="TPR-like"/>
    <property type="match status" value="1"/>
</dbReference>
<evidence type="ECO:0000313" key="22">
    <source>
        <dbReference type="Proteomes" id="UP000481700"/>
    </source>
</evidence>
<dbReference type="InterPro" id="IPR012944">
    <property type="entry name" value="SusD_RagB_dom"/>
</dbReference>
<evidence type="ECO:0000313" key="21">
    <source>
        <dbReference type="Proteomes" id="UP000481616"/>
    </source>
</evidence>
<dbReference type="KEGG" id="bdo:EL88_20955"/>
<dbReference type="EMBL" id="CP126056">
    <property type="protein sequence ID" value="WHX09657.1"/>
    <property type="molecule type" value="Genomic_DNA"/>
</dbReference>
<dbReference type="Proteomes" id="UP001177934">
    <property type="component" value="Chromosome"/>
</dbReference>
<protein>
    <submittedName>
        <fullName evidence="8 12">Membrane protein</fullName>
    </submittedName>
</protein>
<feature type="domain" description="SusD-like N-terminal" evidence="7">
    <location>
        <begin position="79"/>
        <end position="239"/>
    </location>
</feature>
<accession>A0A076J024</accession>
<evidence type="ECO:0000259" key="6">
    <source>
        <dbReference type="Pfam" id="PF07980"/>
    </source>
</evidence>
<dbReference type="EMBL" id="BQOB01000001">
    <property type="protein sequence ID" value="GKH79463.1"/>
    <property type="molecule type" value="Genomic_DNA"/>
</dbReference>
<evidence type="ECO:0000313" key="19">
    <source>
        <dbReference type="Proteomes" id="UP000347681"/>
    </source>
</evidence>
<dbReference type="Gene3D" id="1.25.40.390">
    <property type="match status" value="1"/>
</dbReference>
<dbReference type="GeneID" id="93448553"/>
<evidence type="ECO:0000313" key="9">
    <source>
        <dbReference type="EMBL" id="KAA5315266.1"/>
    </source>
</evidence>
<dbReference type="Proteomes" id="UP000481616">
    <property type="component" value="Unassembled WGS sequence"/>
</dbReference>
<keyword evidence="3" id="KW-0732">Signal</keyword>
<evidence type="ECO:0000313" key="23">
    <source>
        <dbReference type="Proteomes" id="UP000500949"/>
    </source>
</evidence>
<dbReference type="Proteomes" id="UP000294834">
    <property type="component" value="Unassembled WGS sequence"/>
</dbReference>
<organism evidence="12 20">
    <name type="scientific">Phocaeicola dorei</name>
    <dbReference type="NCBI Taxonomy" id="357276"/>
    <lineage>
        <taxon>Bacteria</taxon>
        <taxon>Pseudomonadati</taxon>
        <taxon>Bacteroidota</taxon>
        <taxon>Bacteroidia</taxon>
        <taxon>Bacteroidales</taxon>
        <taxon>Bacteroidaceae</taxon>
        <taxon>Phocaeicola</taxon>
    </lineage>
</organism>
<gene>
    <name evidence="8" type="ORF">CE91St7_03470</name>
    <name evidence="16" type="ORF">E1J06_17615</name>
    <name evidence="12" type="ORF">F2Y51_14845</name>
    <name evidence="11" type="ORF">F2Y58_16205</name>
    <name evidence="10" type="ORF">F2Y61_14365</name>
    <name evidence="9" type="ORF">F2Z07_19885</name>
    <name evidence="15" type="ORF">GKD17_17950</name>
    <name evidence="13" type="ORF">KSU80_16770</name>
    <name evidence="17" type="ORF">QNN11_20845</name>
    <name evidence="14" type="ORF">RVH45_18935</name>
</gene>
<reference evidence="16 18" key="2">
    <citation type="journal article" date="2019" name="Nat. Microbiol.">
        <title>Genomic variation and strain-specific functional adaptation in the human gut microbiome during early life.</title>
        <authorList>
            <person name="Vatanen T."/>
            <person name="Plichta D.R."/>
            <person name="Somani J."/>
            <person name="Munch P.C."/>
            <person name="Arthur T.D."/>
            <person name="Hall A.B."/>
            <person name="Rudolf S."/>
            <person name="Oakeley E.J."/>
            <person name="Ke X."/>
            <person name="Young R.A."/>
            <person name="Haiser H.J."/>
            <person name="Kolde R."/>
            <person name="Yassour M."/>
            <person name="Luopajarvi K."/>
            <person name="Siljander H."/>
            <person name="Virtanen S.M."/>
            <person name="Ilonen J."/>
            <person name="Uibo R."/>
            <person name="Tillmann V."/>
            <person name="Mokurov S."/>
            <person name="Dorshakova N."/>
            <person name="Porter J.A."/>
            <person name="McHardy A.C."/>
            <person name="Lahdesmaki H."/>
            <person name="Vlamakis H."/>
            <person name="Huttenhower C."/>
            <person name="Knip M."/>
            <person name="Xavier R.J."/>
        </authorList>
    </citation>
    <scope>NUCLEOTIDE SEQUENCE [LARGE SCALE GENOMIC DNA]</scope>
    <source>
        <strain evidence="16 18">RJX1052</strain>
    </source>
</reference>
<dbReference type="AlphaFoldDB" id="A0A076J024"/>
<evidence type="ECO:0000313" key="18">
    <source>
        <dbReference type="Proteomes" id="UP000294834"/>
    </source>
</evidence>
<reference evidence="19 20" key="1">
    <citation type="journal article" date="2019" name="Nat. Med.">
        <title>A library of human gut bacterial isolates paired with longitudinal multiomics data enables mechanistic microbiome research.</title>
        <authorList>
            <person name="Poyet M."/>
            <person name="Groussin M."/>
            <person name="Gibbons S.M."/>
            <person name="Avila-Pacheco J."/>
            <person name="Jiang X."/>
            <person name="Kearney S.M."/>
            <person name="Perrotta A.R."/>
            <person name="Berdy B."/>
            <person name="Zhao S."/>
            <person name="Lieberman T.D."/>
            <person name="Swanson P.K."/>
            <person name="Smith M."/>
            <person name="Roesemann S."/>
            <person name="Alexander J.E."/>
            <person name="Rich S.A."/>
            <person name="Livny J."/>
            <person name="Vlamakis H."/>
            <person name="Clish C."/>
            <person name="Bullock K."/>
            <person name="Deik A."/>
            <person name="Scott J."/>
            <person name="Pierce K.A."/>
            <person name="Xavier R.J."/>
            <person name="Alm E.J."/>
        </authorList>
    </citation>
    <scope>NUCLEOTIDE SEQUENCE [LARGE SCALE GENOMIC DNA]</scope>
    <source>
        <strain evidence="11 21">BIOML-A1</strain>
        <strain evidence="9 22">BIOML-A25</strain>
        <strain evidence="12 20">BIOML-A4</strain>
        <strain evidence="10 19">BIOML-A5</strain>
    </source>
</reference>
<evidence type="ECO:0000313" key="13">
    <source>
        <dbReference type="EMBL" id="MBV3124811.1"/>
    </source>
</evidence>
<dbReference type="Proteomes" id="UP000481700">
    <property type="component" value="Unassembled WGS sequence"/>
</dbReference>